<dbReference type="EnsemblBacteria" id="ABD40991">
    <property type="protein sequence ID" value="ABD40991"/>
    <property type="gene ID" value="Mhun_1246"/>
</dbReference>
<reference evidence="2" key="1">
    <citation type="journal article" date="2016" name="Stand. Genomic Sci.">
        <title>Complete genome sequence of Methanospirillum hungatei type strain JF1.</title>
        <authorList>
            <person name="Gunsalus R.P."/>
            <person name="Cook L.E."/>
            <person name="Crable B."/>
            <person name="Rohlin L."/>
            <person name="McDonald E."/>
            <person name="Mouttaki H."/>
            <person name="Sieber J.R."/>
            <person name="Poweleit N."/>
            <person name="Zhou H."/>
            <person name="Lapidus A.L."/>
            <person name="Daligault H.E."/>
            <person name="Land M."/>
            <person name="Gilna P."/>
            <person name="Ivanova N."/>
            <person name="Kyrpides N."/>
            <person name="Culley D.E."/>
            <person name="McInerney M.J."/>
        </authorList>
    </citation>
    <scope>NUCLEOTIDE SEQUENCE [LARGE SCALE GENOMIC DNA]</scope>
    <source>
        <strain evidence="2">ATCC 27890 / DSM 864 / NBRC 100397 / JF-1</strain>
    </source>
</reference>
<dbReference type="eggNOG" id="arCOG07641">
    <property type="taxonomic scope" value="Archaea"/>
</dbReference>
<dbReference type="EMBL" id="CP000254">
    <property type="protein sequence ID" value="ABD40991.1"/>
    <property type="molecule type" value="Genomic_DNA"/>
</dbReference>
<proteinExistence type="predicted"/>
<dbReference type="CDD" id="cd09732">
    <property type="entry name" value="Csx1_III-U"/>
    <property type="match status" value="1"/>
</dbReference>
<dbReference type="STRING" id="323259.Mhun_1246"/>
<evidence type="ECO:0000313" key="1">
    <source>
        <dbReference type="EMBL" id="ABD40991.1"/>
    </source>
</evidence>
<sequence length="408" mass="46183">MNQMRCISFAGPGRFIKKRYCRDTVCIETELVQEAIFHLYGPDEIIICLSDPSAAGIASDLEGRNIPIQKLWIPFGTDEPQLWEIFSTICGAVKDKEVVLFDITAGCHSLPFMTFLAASYLQSVCHVTIAGVIYAPVTGDDGFCRFVDLKPMMGILDWIAGVKAVTNYVDAEPMYSLVKDLQGNIHRSGEHPEPPVRLTSWASLLWQFSDAVRLARPVDALYAASGAIHDIDGINEELLRFAPSLIPVLAATRDLSDLAAEPEMARNMGEYVRKQIRLIGFQLDKGLFLQAVTLGREVLITLLMIRMNLDADWRDADIRHEVSRTLTGGSLAMQNRPYEKTRYSDDLIRYDDWKEMVLIWTRISDLRNNLAHCGMNQRDDSVRSIRKRASDILPDIERFYHLCLPEKR</sequence>
<dbReference type="Proteomes" id="UP000001941">
    <property type="component" value="Chromosome"/>
</dbReference>
<keyword evidence="2" id="KW-1185">Reference proteome</keyword>
<dbReference type="OrthoDB" id="116435at2157"/>
<name>Q2FM34_METHJ</name>
<gene>
    <name evidence="1" type="ordered locus">Mhun_1246</name>
</gene>
<dbReference type="AlphaFoldDB" id="Q2FM34"/>
<organism evidence="1 2">
    <name type="scientific">Methanospirillum hungatei JF-1 (strain ATCC 27890 / DSM 864 / NBRC 100397 / JF-1)</name>
    <dbReference type="NCBI Taxonomy" id="323259"/>
    <lineage>
        <taxon>Archaea</taxon>
        <taxon>Methanobacteriati</taxon>
        <taxon>Methanobacteriota</taxon>
        <taxon>Stenosarchaea group</taxon>
        <taxon>Methanomicrobia</taxon>
        <taxon>Methanomicrobiales</taxon>
        <taxon>Methanospirillaceae</taxon>
        <taxon>Methanospirillum</taxon>
    </lineage>
</organism>
<protein>
    <submittedName>
        <fullName evidence="1">CRISPR-associated protein, Csx2 family</fullName>
    </submittedName>
</protein>
<dbReference type="SMR" id="Q2FM34"/>
<accession>Q2FM34</accession>
<dbReference type="InParanoid" id="Q2FM34"/>
<evidence type="ECO:0000313" key="2">
    <source>
        <dbReference type="Proteomes" id="UP000001941"/>
    </source>
</evidence>
<dbReference type="GeneID" id="3924188"/>
<dbReference type="RefSeq" id="WP_011448268.1">
    <property type="nucleotide sequence ID" value="NC_007796.1"/>
</dbReference>
<dbReference type="HOGENOM" id="CLU_025124_1_0_2"/>
<dbReference type="KEGG" id="mhu:Mhun_1246"/>